<evidence type="ECO:0000256" key="1">
    <source>
        <dbReference type="SAM" id="MobiDB-lite"/>
    </source>
</evidence>
<organism evidence="2">
    <name type="scientific">viral metagenome</name>
    <dbReference type="NCBI Taxonomy" id="1070528"/>
    <lineage>
        <taxon>unclassified sequences</taxon>
        <taxon>metagenomes</taxon>
        <taxon>organismal metagenomes</taxon>
    </lineage>
</organism>
<dbReference type="AlphaFoldDB" id="A0A6C0E7X9"/>
<protein>
    <submittedName>
        <fullName evidence="2">Uncharacterized protein</fullName>
    </submittedName>
</protein>
<name>A0A6C0E7X9_9ZZZZ</name>
<reference evidence="2" key="1">
    <citation type="journal article" date="2020" name="Nature">
        <title>Giant virus diversity and host interactions through global metagenomics.</title>
        <authorList>
            <person name="Schulz F."/>
            <person name="Roux S."/>
            <person name="Paez-Espino D."/>
            <person name="Jungbluth S."/>
            <person name="Walsh D.A."/>
            <person name="Denef V.J."/>
            <person name="McMahon K.D."/>
            <person name="Konstantinidis K.T."/>
            <person name="Eloe-Fadrosh E.A."/>
            <person name="Kyrpides N.C."/>
            <person name="Woyke T."/>
        </authorList>
    </citation>
    <scope>NUCLEOTIDE SEQUENCE</scope>
    <source>
        <strain evidence="2">GVMAG-M-3300023179-116</strain>
    </source>
</reference>
<dbReference type="EMBL" id="MN739732">
    <property type="protein sequence ID" value="QHT23525.1"/>
    <property type="molecule type" value="Genomic_DNA"/>
</dbReference>
<accession>A0A6C0E7X9</accession>
<evidence type="ECO:0000313" key="2">
    <source>
        <dbReference type="EMBL" id="QHT23525.1"/>
    </source>
</evidence>
<sequence>MKSNKNMRTNLHKNKNKHTCKKSSKNLYKNRKQYGGSVTDAFNTLNTAIQNGQQVAMSTDEEQNQEPGDGVVKVVNDAGDKNTPIGKAINNTFNQDDNSDQTGQSGQSGQQNQQSDQLQKYLAYIKQHPYFIQSAISNIMIKPTAYLINELASLLNLDMNNPQKLKTHLDEIANSIEDPVKRAKVLNYNAQVLAVYLSASKPSIDIISGIFSQEVSEILGNLIYNISSRIQNMIPGLNFFNDIFLMISSIAQATATLSQLTSTGAISTQENLQNLNKSIMNEVDVKNKLAIEQKKQANILEKQNKLVAFILANPKIINSYIEYLNKYKNEKLTVNDIIPNSNKITDPNLDPNLDLPQDSKIIVGGKKKNTRIINESNMDNTRDYILNAIKESLNDYNRIQTK</sequence>
<feature type="region of interest" description="Disordered" evidence="1">
    <location>
        <begin position="1"/>
        <end position="29"/>
    </location>
</feature>
<feature type="compositionally biased region" description="Low complexity" evidence="1">
    <location>
        <begin position="94"/>
        <end position="113"/>
    </location>
</feature>
<feature type="region of interest" description="Disordered" evidence="1">
    <location>
        <begin position="54"/>
        <end position="113"/>
    </location>
</feature>
<proteinExistence type="predicted"/>
<feature type="compositionally biased region" description="Basic residues" evidence="1">
    <location>
        <begin position="10"/>
        <end position="29"/>
    </location>
</feature>